<feature type="domain" description="CUB" evidence="17">
    <location>
        <begin position="175"/>
        <end position="290"/>
    </location>
</feature>
<dbReference type="Pfam" id="PF00431">
    <property type="entry name" value="CUB"/>
    <property type="match status" value="2"/>
</dbReference>
<reference evidence="18 19" key="1">
    <citation type="submission" date="2018-03" db="EMBL/GenBank/DDBJ databases">
        <title>Draft genome sequence of Rohu Carp (Labeo rohita).</title>
        <authorList>
            <person name="Das P."/>
            <person name="Kushwaha B."/>
            <person name="Joshi C.G."/>
            <person name="Kumar D."/>
            <person name="Nagpure N.S."/>
            <person name="Sahoo L."/>
            <person name="Das S.P."/>
            <person name="Bit A."/>
            <person name="Patnaik S."/>
            <person name="Meher P.K."/>
            <person name="Jayasankar P."/>
            <person name="Koringa P.G."/>
            <person name="Patel N.V."/>
            <person name="Hinsu A.T."/>
            <person name="Kumar R."/>
            <person name="Pandey M."/>
            <person name="Agarwal S."/>
            <person name="Srivastava S."/>
            <person name="Singh M."/>
            <person name="Iquebal M.A."/>
            <person name="Jaiswal S."/>
            <person name="Angadi U.B."/>
            <person name="Kumar N."/>
            <person name="Raza M."/>
            <person name="Shah T.M."/>
            <person name="Rai A."/>
            <person name="Jena J.K."/>
        </authorList>
    </citation>
    <scope>NUCLEOTIDE SEQUENCE [LARGE SCALE GENOMIC DNA]</scope>
    <source>
        <strain evidence="18">DASCIFA01</strain>
        <tissue evidence="18">Testis</tissue>
    </source>
</reference>
<dbReference type="CDD" id="cd00112">
    <property type="entry name" value="LDLa"/>
    <property type="match status" value="1"/>
</dbReference>
<name>A0A498LC25_LABRO</name>
<feature type="transmembrane region" description="Helical" evidence="15">
    <location>
        <begin position="900"/>
        <end position="920"/>
    </location>
</feature>
<dbReference type="InterPro" id="IPR035914">
    <property type="entry name" value="Sperma_CUB_dom_sf"/>
</dbReference>
<feature type="transmembrane region" description="Helical" evidence="15">
    <location>
        <begin position="1247"/>
        <end position="1275"/>
    </location>
</feature>
<dbReference type="SUPFAM" id="SSF57424">
    <property type="entry name" value="LDL receptor-like module"/>
    <property type="match status" value="1"/>
</dbReference>
<keyword evidence="6 15" id="KW-0812">Transmembrane</keyword>
<evidence type="ECO:0000256" key="7">
    <source>
        <dbReference type="ARBA" id="ARBA00022786"/>
    </source>
</evidence>
<dbReference type="PROSITE" id="PS50068">
    <property type="entry name" value="LDLRA_2"/>
    <property type="match status" value="1"/>
</dbReference>
<organism evidence="18 19">
    <name type="scientific">Labeo rohita</name>
    <name type="common">Indian major carp</name>
    <name type="synonym">Cyprinus rohita</name>
    <dbReference type="NCBI Taxonomy" id="84645"/>
    <lineage>
        <taxon>Eukaryota</taxon>
        <taxon>Metazoa</taxon>
        <taxon>Chordata</taxon>
        <taxon>Craniata</taxon>
        <taxon>Vertebrata</taxon>
        <taxon>Euteleostomi</taxon>
        <taxon>Actinopterygii</taxon>
        <taxon>Neopterygii</taxon>
        <taxon>Teleostei</taxon>
        <taxon>Ostariophysi</taxon>
        <taxon>Cypriniformes</taxon>
        <taxon>Cyprinidae</taxon>
        <taxon>Labeoninae</taxon>
        <taxon>Labeonini</taxon>
        <taxon>Labeo</taxon>
    </lineage>
</organism>
<feature type="disulfide bond" evidence="13">
    <location>
        <begin position="314"/>
        <end position="329"/>
    </location>
</feature>
<feature type="transmembrane region" description="Helical" evidence="15">
    <location>
        <begin position="1071"/>
        <end position="1093"/>
    </location>
</feature>
<comment type="caution">
    <text evidence="18">The sequence shown here is derived from an EMBL/GenBank/DDBJ whole genome shotgun (WGS) entry which is preliminary data.</text>
</comment>
<dbReference type="SUPFAM" id="SSF53335">
    <property type="entry name" value="S-adenosyl-L-methionine-dependent methyltransferases"/>
    <property type="match status" value="1"/>
</dbReference>
<evidence type="ECO:0000256" key="4">
    <source>
        <dbReference type="ARBA" id="ARBA00012483"/>
    </source>
</evidence>
<dbReference type="InterPro" id="IPR056521">
    <property type="entry name" value="MARCHF6-like_C"/>
</dbReference>
<dbReference type="InterPro" id="IPR002172">
    <property type="entry name" value="LDrepeatLR_classA_rpt"/>
</dbReference>
<dbReference type="Gene3D" id="1.25.40.20">
    <property type="entry name" value="Ankyrin repeat-containing domain"/>
    <property type="match status" value="1"/>
</dbReference>
<feature type="transmembrane region" description="Helical" evidence="15">
    <location>
        <begin position="1158"/>
        <end position="1181"/>
    </location>
</feature>
<keyword evidence="8 15" id="KW-1133">Transmembrane helix</keyword>
<feature type="transmembrane region" description="Helical" evidence="15">
    <location>
        <begin position="927"/>
        <end position="948"/>
    </location>
</feature>
<evidence type="ECO:0000256" key="13">
    <source>
        <dbReference type="PROSITE-ProRule" id="PRU00124"/>
    </source>
</evidence>
<dbReference type="SMART" id="SM00248">
    <property type="entry name" value="ANK"/>
    <property type="match status" value="4"/>
</dbReference>
<comment type="pathway">
    <text evidence="3">Protein modification; protein ubiquitination.</text>
</comment>
<evidence type="ECO:0000256" key="1">
    <source>
        <dbReference type="ARBA" id="ARBA00000900"/>
    </source>
</evidence>
<evidence type="ECO:0000256" key="11">
    <source>
        <dbReference type="PROSITE-ProRule" id="PRU00023"/>
    </source>
</evidence>
<feature type="transmembrane region" description="Helical" evidence="15">
    <location>
        <begin position="1113"/>
        <end position="1137"/>
    </location>
</feature>
<feature type="transmembrane region" description="Helical" evidence="15">
    <location>
        <begin position="346"/>
        <end position="368"/>
    </location>
</feature>
<evidence type="ECO:0000256" key="16">
    <source>
        <dbReference type="SAM" id="SignalP"/>
    </source>
</evidence>
<evidence type="ECO:0000256" key="15">
    <source>
        <dbReference type="SAM" id="Phobius"/>
    </source>
</evidence>
<feature type="signal peptide" evidence="16">
    <location>
        <begin position="1"/>
        <end position="20"/>
    </location>
</feature>
<feature type="disulfide bond" evidence="13">
    <location>
        <begin position="302"/>
        <end position="320"/>
    </location>
</feature>
<feature type="compositionally biased region" description="Acidic residues" evidence="14">
    <location>
        <begin position="785"/>
        <end position="801"/>
    </location>
</feature>
<comment type="subcellular location">
    <subcellularLocation>
        <location evidence="2">Membrane</location>
        <topology evidence="2">Multi-pass membrane protein</topology>
    </subcellularLocation>
</comment>
<evidence type="ECO:0000256" key="8">
    <source>
        <dbReference type="ARBA" id="ARBA00022989"/>
    </source>
</evidence>
<feature type="transmembrane region" description="Helical" evidence="15">
    <location>
        <begin position="691"/>
        <end position="715"/>
    </location>
</feature>
<keyword evidence="5" id="KW-0808">Transferase</keyword>
<feature type="disulfide bond" evidence="12">
    <location>
        <begin position="44"/>
        <end position="71"/>
    </location>
</feature>
<gene>
    <name evidence="18" type="ORF">ROHU_033257</name>
</gene>
<dbReference type="FunFam" id="2.60.120.290:FF:000013">
    <property type="entry name" value="Membrane frizzled-related protein"/>
    <property type="match status" value="1"/>
</dbReference>
<feature type="transmembrane region" description="Helical" evidence="15">
    <location>
        <begin position="843"/>
        <end position="864"/>
    </location>
</feature>
<evidence type="ECO:0000256" key="6">
    <source>
        <dbReference type="ARBA" id="ARBA00022692"/>
    </source>
</evidence>
<evidence type="ECO:0000256" key="10">
    <source>
        <dbReference type="ARBA" id="ARBA00023157"/>
    </source>
</evidence>
<dbReference type="PROSITE" id="PS01209">
    <property type="entry name" value="LDLRA_1"/>
    <property type="match status" value="1"/>
</dbReference>
<dbReference type="PROSITE" id="PS01180">
    <property type="entry name" value="CUB"/>
    <property type="match status" value="2"/>
</dbReference>
<proteinExistence type="predicted"/>
<evidence type="ECO:0000256" key="12">
    <source>
        <dbReference type="PROSITE-ProRule" id="PRU00059"/>
    </source>
</evidence>
<feature type="compositionally biased region" description="Low complexity" evidence="14">
    <location>
        <begin position="733"/>
        <end position="757"/>
    </location>
</feature>
<evidence type="ECO:0000259" key="17">
    <source>
        <dbReference type="PROSITE" id="PS01180"/>
    </source>
</evidence>
<evidence type="ECO:0000256" key="2">
    <source>
        <dbReference type="ARBA" id="ARBA00004141"/>
    </source>
</evidence>
<dbReference type="InterPro" id="IPR036055">
    <property type="entry name" value="LDL_receptor-like_sf"/>
</dbReference>
<evidence type="ECO:0000256" key="5">
    <source>
        <dbReference type="ARBA" id="ARBA00022679"/>
    </source>
</evidence>
<dbReference type="SUPFAM" id="SSF48403">
    <property type="entry name" value="Ankyrin repeat"/>
    <property type="match status" value="1"/>
</dbReference>
<dbReference type="Pfam" id="PF23113">
    <property type="entry name" value="MARCHF6_C"/>
    <property type="match status" value="1"/>
</dbReference>
<dbReference type="InterPro" id="IPR000859">
    <property type="entry name" value="CUB_dom"/>
</dbReference>
<dbReference type="GO" id="GO:0036503">
    <property type="term" value="P:ERAD pathway"/>
    <property type="evidence" value="ECO:0007669"/>
    <property type="project" value="TreeGrafter"/>
</dbReference>
<dbReference type="SMART" id="SM00192">
    <property type="entry name" value="LDLa"/>
    <property type="match status" value="1"/>
</dbReference>
<dbReference type="Pfam" id="PF12796">
    <property type="entry name" value="Ank_2"/>
    <property type="match status" value="1"/>
</dbReference>
<dbReference type="SUPFAM" id="SSF49854">
    <property type="entry name" value="Spermadhesin, CUB domain"/>
    <property type="match status" value="2"/>
</dbReference>
<dbReference type="EC" id="2.3.2.27" evidence="4"/>
<dbReference type="CDD" id="cd00041">
    <property type="entry name" value="CUB"/>
    <property type="match status" value="2"/>
</dbReference>
<feature type="compositionally biased region" description="Basic and acidic residues" evidence="14">
    <location>
        <begin position="1769"/>
        <end position="1782"/>
    </location>
</feature>
<keyword evidence="16" id="KW-0732">Signal</keyword>
<feature type="transmembrane region" description="Helical" evidence="15">
    <location>
        <begin position="1201"/>
        <end position="1223"/>
    </location>
</feature>
<feature type="region of interest" description="Disordered" evidence="14">
    <location>
        <begin position="785"/>
        <end position="811"/>
    </location>
</feature>
<accession>A0A498LC25</accession>
<dbReference type="InterPro" id="IPR036770">
    <property type="entry name" value="Ankyrin_rpt-contain_sf"/>
</dbReference>
<dbReference type="PROSITE" id="PS50088">
    <property type="entry name" value="ANK_REPEAT"/>
    <property type="match status" value="1"/>
</dbReference>
<dbReference type="Gene3D" id="4.10.400.10">
    <property type="entry name" value="Low-density Lipoprotein Receptor"/>
    <property type="match status" value="1"/>
</dbReference>
<protein>
    <recommendedName>
        <fullName evidence="4">RING-type E3 ubiquitin transferase</fullName>
        <ecNumber evidence="4">2.3.2.27</ecNumber>
    </recommendedName>
</protein>
<evidence type="ECO:0000256" key="9">
    <source>
        <dbReference type="ARBA" id="ARBA00023136"/>
    </source>
</evidence>
<dbReference type="Gene3D" id="2.60.120.290">
    <property type="entry name" value="Spermadhesin, CUB domain"/>
    <property type="match status" value="2"/>
</dbReference>
<dbReference type="Proteomes" id="UP000290572">
    <property type="component" value="Unassembled WGS sequence"/>
</dbReference>
<dbReference type="SMART" id="SM00042">
    <property type="entry name" value="CUB"/>
    <property type="match status" value="2"/>
</dbReference>
<evidence type="ECO:0000313" key="19">
    <source>
        <dbReference type="Proteomes" id="UP000290572"/>
    </source>
</evidence>
<dbReference type="GO" id="GO:0005789">
    <property type="term" value="C:endoplasmic reticulum membrane"/>
    <property type="evidence" value="ECO:0007669"/>
    <property type="project" value="TreeGrafter"/>
</dbReference>
<keyword evidence="19" id="KW-1185">Reference proteome</keyword>
<keyword evidence="10 13" id="KW-1015">Disulfide bond</keyword>
<feature type="disulfide bond" evidence="13">
    <location>
        <begin position="295"/>
        <end position="307"/>
    </location>
</feature>
<keyword evidence="9 15" id="KW-0472">Membrane</keyword>
<evidence type="ECO:0000256" key="3">
    <source>
        <dbReference type="ARBA" id="ARBA00004906"/>
    </source>
</evidence>
<feature type="domain" description="CUB" evidence="17">
    <location>
        <begin position="44"/>
        <end position="158"/>
    </location>
</feature>
<comment type="caution">
    <text evidence="12">Lacks conserved residue(s) required for the propagation of feature annotation.</text>
</comment>
<dbReference type="InterPro" id="IPR023415">
    <property type="entry name" value="LDLR_class-A_CS"/>
</dbReference>
<dbReference type="InterPro" id="IPR002110">
    <property type="entry name" value="Ankyrin_rpt"/>
</dbReference>
<keyword evidence="7" id="KW-0833">Ubl conjugation pathway</keyword>
<dbReference type="Pfam" id="PF00057">
    <property type="entry name" value="Ldl_recept_a"/>
    <property type="match status" value="1"/>
</dbReference>
<dbReference type="FunFam" id="2.60.120.290:FF:000016">
    <property type="entry name" value="neuropilin and tolloid-like protein 2"/>
    <property type="match status" value="1"/>
</dbReference>
<dbReference type="GO" id="GO:0061630">
    <property type="term" value="F:ubiquitin protein ligase activity"/>
    <property type="evidence" value="ECO:0007669"/>
    <property type="project" value="UniProtKB-EC"/>
</dbReference>
<feature type="transmembrane region" description="Helical" evidence="15">
    <location>
        <begin position="1287"/>
        <end position="1305"/>
    </location>
</feature>
<feature type="region of interest" description="Disordered" evidence="14">
    <location>
        <begin position="1769"/>
        <end position="1789"/>
    </location>
</feature>
<feature type="chain" id="PRO_5019800240" description="RING-type E3 ubiquitin transferase" evidence="16">
    <location>
        <begin position="21"/>
        <end position="1789"/>
    </location>
</feature>
<evidence type="ECO:0000256" key="14">
    <source>
        <dbReference type="SAM" id="MobiDB-lite"/>
    </source>
</evidence>
<feature type="region of interest" description="Disordered" evidence="14">
    <location>
        <begin position="733"/>
        <end position="773"/>
    </location>
</feature>
<dbReference type="PANTHER" id="PTHR13145:SF0">
    <property type="entry name" value="E3 UBIQUITIN-PROTEIN LIGASE MARCHF6"/>
    <property type="match status" value="1"/>
</dbReference>
<keyword evidence="11" id="KW-0040">ANK repeat</keyword>
<dbReference type="EMBL" id="QBIY01013392">
    <property type="protein sequence ID" value="RXN05762.1"/>
    <property type="molecule type" value="Genomic_DNA"/>
</dbReference>
<dbReference type="InterPro" id="IPR029063">
    <property type="entry name" value="SAM-dependent_MTases_sf"/>
</dbReference>
<dbReference type="PROSITE" id="PS50297">
    <property type="entry name" value="ANK_REP_REGION"/>
    <property type="match status" value="1"/>
</dbReference>
<dbReference type="PANTHER" id="PTHR13145">
    <property type="entry name" value="SSM4 PROTEIN"/>
    <property type="match status" value="1"/>
</dbReference>
<dbReference type="STRING" id="84645.A0A498LC25"/>
<comment type="catalytic activity">
    <reaction evidence="1">
        <text>S-ubiquitinyl-[E2 ubiquitin-conjugating enzyme]-L-cysteine + [acceptor protein]-L-lysine = [E2 ubiquitin-conjugating enzyme]-L-cysteine + N(6)-ubiquitinyl-[acceptor protein]-L-lysine.</text>
        <dbReference type="EC" id="2.3.2.27"/>
    </reaction>
</comment>
<evidence type="ECO:0000313" key="18">
    <source>
        <dbReference type="EMBL" id="RXN05762.1"/>
    </source>
</evidence>
<dbReference type="Gene3D" id="3.40.50.150">
    <property type="entry name" value="Vaccinia Virus protein VP39"/>
    <property type="match status" value="1"/>
</dbReference>
<sequence>MVPRVKLLVVVASLVNLGFSGAPTAPPKRAIVKNNSGVTPAGLCGAWVKEPDGGLFTSPNYPEKYPPDRECIYIIEASPRQCIDLYFDEKYAIEPSWECKFDHIEVRDGPFSFSPIIGRYCGQESPTYVRSSGRYLWIKFVADGELEATGFSARYNFTQDPEFKDLGVQPPLPVCEFEMSGPEGIVESVMVSKEGKALQTEAVDCRWFIRAPPGSKIYLRFLDYEMQNSNECKRNFVAVYDGSSSVEHLKNKFCSTVANDVMLLTSLGVIRMWADETSRRSRFRILFTTFHEPPCEGDSFFCHSNMCINHTLVCNGIQNCVYPWDENGCKEKRKANILDSLDNTNVTIIGVTCGVVIILLTVSIIIQIKQPRKKYIIRRDEFDPTLLHEAFEPPHYELCTLRQAASSDGEVLPEDFPKLQRTSSKCIHGHHCGSQVSSTRGSRSDLSLRDAAAILSEMEPSIQPPFPLQVTPSVRRNILVMKHSYSHDGAEECDLDDELYDGPTTSRGRAAMDRTVHRSVIAAAKSGFKAVGFELNPWLVWYSRYKAWREGVHHNTSFYISDLWKVSFSEYSNVVIFGVPQMLIYAGCVDLRELRTNPSTIPACVLEVLSSSTKNVYSPDMPSRLPVQDIFAGLVTSIGTAIRYWFHYTLVAFAWLGVVPLTACRIYKCLFTGSVSSLLTLPLDMLSTENLLADCLQGCFVVTCTLCAFISLVWLREQIVHGGAPLWLEQNQQQPANAAGPPNEAAGQGNGGAENQPMPAPAEPPAENAAAAEAPDLPADPAEEMELDNEDEEDGGAEDVADANNGAQDDMNWNALEWDRAAEELTWERMLGLDGSLVFLEHVFWVVSLNTLFILVFAFCPYHIGHFSVVGLGFEEYEMFDASLKDRELSFESAPGTTMFLHWLVGMVYVFYFASFILLLREVVFGSIVLLMLWLPIRIIKHIFPSFLPYNVMLYSDAPVSELSLELLLLQVVLPALLEQGHTRQWLKGLVRAWTVTAGYLLDLHSYLLGDQEDNENNANQQANNNNQQARNNAIPVVGEGLHAAHQAILQQGGPVGFQPYHRPMKFPLRIVLLILFMCVTLLLASLVCLTLPVFTGRWLMSFWTGSAKIHELYTAACGLYVCWLSIRAITVLLAWMPQGRRVILLKVQEWTLMIMKTLIVAVLLAGVIPLLLGLLFELVIVAPLRVPLDQTPLFYPWQDWALGVLHAKIIAAITLMGPQWWLKTVIEQVYANGIRNIDLHFIIRKLAAPVIAVLLLSLCIPYVIAVGIVPLLGVTMEMQNLVQRRIYPFLLMVVVLMGILFFQIRQFKRLYEHIKNDKPEADGGGLNATSVCFLSYGKEGISFTNGSPATVVYQFKNTEAQSIASEDSFYPPDDSLNFEKCPTPESPEPITLFKACCSNNSIIVKIMIRQGVTEEEVREVDKNNRTGLIVACYQGYVDVVIALSQCPYVDVNWQDNEGNTALMTAAQAGHSMITNYLLNYFPGLDTERRNCHGFTAMMKAAMQGRAECVRSLMMTGGDIEARDFGRKLTPREWALFTGRYETANLMTRLMEQPCAEQFCDSYHMEWPMLSELVARSNQPKSCWRKFSECICNLFTISMKTNPVDEGAMDYMVRMTTSLTSPFIATACHTVCPGSPPCVGKRRPAVQDILRKQRLAELKSLGPERLNNYKRLFQNSRVLLVPKKQERRASLQPQLLHSVAMASTMALRRSSLLPLHMMRRSSVRPGMVVPKVMLCKAPPPMYMPERPPRRTSKDLSHLQIPKWKYKALKEEKKKAKHPDRLRLPVGRRK</sequence>
<feature type="repeat" description="ANK" evidence="11">
    <location>
        <begin position="1493"/>
        <end position="1525"/>
    </location>
</feature>